<sequence>MQEQTGFLCGAAARGPLGRIMRFSRNEDGAMIIFGIYMLVLMLMIGGLAIDVVRFEHERSRLQGTLDRAVLAAASLNQSRPPKEVVNDYVAKAGLEEYLDEPVVNANTLNARSVTATATAQMPTVFMKLLNIDTLAAGAASTAEERVSNVEISLVLDISNSMIVDNVTGAQRDRLKNLKVAAKEFVDIVMAGANTGLDGAPMVSVSIVPYSGQVNIGPDLWNTFPNAQYGQSYSHCVDFDESDFKTTALPTSTALVGSGNAEHYASTSNPQKPTFYWCPEHGGTADPRVTAFSHDPDKLKAAIEALEAAGSTAIDTGMKWGVTLLDPTLQASVSSLVDDGLVNSAFLGRPLSHEAENKMKVIVLMTDGEHVNTEPRLANGIKTGLSDVWLSGSPGDEVRNWSLKLSNGKYYWKRTGTKDNATADVQVSNTSCSMQSYCTKKNWWNQCIAWGEKEVCTSTATNATAARLSYPDLWHEARVGWVAGVLYAGAGIANKYAAWVTNFQPSEKDQRTKNICDAARAKKITVYSIAFEAEPGGEALLKYCASTSGHYYKVYGEEIRSAFRSIASHITQLRLTQ</sequence>
<evidence type="ECO:0000256" key="1">
    <source>
        <dbReference type="SAM" id="Phobius"/>
    </source>
</evidence>
<evidence type="ECO:0000313" key="4">
    <source>
        <dbReference type="Proteomes" id="UP000219467"/>
    </source>
</evidence>
<dbReference type="Pfam" id="PF13400">
    <property type="entry name" value="Tad"/>
    <property type="match status" value="1"/>
</dbReference>
<dbReference type="EMBL" id="OAOQ01000003">
    <property type="protein sequence ID" value="SNX69269.1"/>
    <property type="molecule type" value="Genomic_DNA"/>
</dbReference>
<accession>A0A285CNY6</accession>
<feature type="transmembrane region" description="Helical" evidence="1">
    <location>
        <begin position="29"/>
        <end position="50"/>
    </location>
</feature>
<keyword evidence="1" id="KW-0812">Transmembrane</keyword>
<name>A0A285CNY6_9RHOB</name>
<keyword evidence="4" id="KW-1185">Reference proteome</keyword>
<dbReference type="Proteomes" id="UP000219467">
    <property type="component" value="Unassembled WGS sequence"/>
</dbReference>
<keyword evidence="1" id="KW-0472">Membrane</keyword>
<dbReference type="InterPro" id="IPR036465">
    <property type="entry name" value="vWFA_dom_sf"/>
</dbReference>
<organism evidence="3 4">
    <name type="scientific">Cereibacter ovatus</name>
    <dbReference type="NCBI Taxonomy" id="439529"/>
    <lineage>
        <taxon>Bacteria</taxon>
        <taxon>Pseudomonadati</taxon>
        <taxon>Pseudomonadota</taxon>
        <taxon>Alphaproteobacteria</taxon>
        <taxon>Rhodobacterales</taxon>
        <taxon>Paracoccaceae</taxon>
        <taxon>Cereibacter</taxon>
    </lineage>
</organism>
<evidence type="ECO:0000313" key="3">
    <source>
        <dbReference type="EMBL" id="SNX69269.1"/>
    </source>
</evidence>
<dbReference type="SUPFAM" id="SSF53300">
    <property type="entry name" value="vWA-like"/>
    <property type="match status" value="1"/>
</dbReference>
<keyword evidence="1" id="KW-1133">Transmembrane helix</keyword>
<protein>
    <submittedName>
        <fullName evidence="3">Flp pilus assembly protein TadG</fullName>
    </submittedName>
</protein>
<dbReference type="Gene3D" id="3.40.50.410">
    <property type="entry name" value="von Willebrand factor, type A domain"/>
    <property type="match status" value="1"/>
</dbReference>
<reference evidence="4" key="1">
    <citation type="submission" date="2017-08" db="EMBL/GenBank/DDBJ databases">
        <authorList>
            <person name="Varghese N."/>
            <person name="Submissions S."/>
        </authorList>
    </citation>
    <scope>NUCLEOTIDE SEQUENCE [LARGE SCALE GENOMIC DNA]</scope>
    <source>
        <strain evidence="4">JA234</strain>
    </source>
</reference>
<gene>
    <name evidence="3" type="ORF">SAMN05878503_103256</name>
</gene>
<dbReference type="AlphaFoldDB" id="A0A285CNY6"/>
<dbReference type="RefSeq" id="WP_235840938.1">
    <property type="nucleotide sequence ID" value="NZ_OAOQ01000003.1"/>
</dbReference>
<feature type="domain" description="Putative Flp pilus-assembly TadG-like N-terminal" evidence="2">
    <location>
        <begin position="29"/>
        <end position="75"/>
    </location>
</feature>
<proteinExistence type="predicted"/>
<evidence type="ECO:0000259" key="2">
    <source>
        <dbReference type="Pfam" id="PF13400"/>
    </source>
</evidence>
<dbReference type="InterPro" id="IPR028087">
    <property type="entry name" value="Tad_N"/>
</dbReference>